<evidence type="ECO:0000313" key="6">
    <source>
        <dbReference type="Proteomes" id="UP000198916"/>
    </source>
</evidence>
<dbReference type="Pfam" id="PF00160">
    <property type="entry name" value="Pro_isomerase"/>
    <property type="match status" value="1"/>
</dbReference>
<dbReference type="GO" id="GO:0003755">
    <property type="term" value="F:peptidyl-prolyl cis-trans isomerase activity"/>
    <property type="evidence" value="ECO:0007669"/>
    <property type="project" value="UniProtKB-KW"/>
</dbReference>
<evidence type="ECO:0000313" key="5">
    <source>
        <dbReference type="EMBL" id="SEK34035.1"/>
    </source>
</evidence>
<protein>
    <recommendedName>
        <fullName evidence="1">peptidylprolyl isomerase</fullName>
        <ecNumber evidence="1">5.2.1.8</ecNumber>
    </recommendedName>
</protein>
<proteinExistence type="predicted"/>
<dbReference type="InterPro" id="IPR044665">
    <property type="entry name" value="E_coli_cyclophilin_A-like"/>
</dbReference>
<dbReference type="PANTHER" id="PTHR43246">
    <property type="entry name" value="PEPTIDYL-PROLYL CIS-TRANS ISOMERASE CYP38, CHLOROPLASTIC"/>
    <property type="match status" value="1"/>
</dbReference>
<dbReference type="EMBL" id="FNZR01000001">
    <property type="protein sequence ID" value="SEK34035.1"/>
    <property type="molecule type" value="Genomic_DNA"/>
</dbReference>
<name>A0A1H7GE06_9SPHI</name>
<keyword evidence="2" id="KW-0697">Rotamase</keyword>
<evidence type="ECO:0000259" key="4">
    <source>
        <dbReference type="PROSITE" id="PS50072"/>
    </source>
</evidence>
<keyword evidence="5" id="KW-0808">Transferase</keyword>
<organism evidence="5 6">
    <name type="scientific">Parapedobacter koreensis</name>
    <dbReference type="NCBI Taxonomy" id="332977"/>
    <lineage>
        <taxon>Bacteria</taxon>
        <taxon>Pseudomonadati</taxon>
        <taxon>Bacteroidota</taxon>
        <taxon>Sphingobacteriia</taxon>
        <taxon>Sphingobacteriales</taxon>
        <taxon>Sphingobacteriaceae</taxon>
        <taxon>Parapedobacter</taxon>
    </lineage>
</organism>
<dbReference type="STRING" id="332977.SAMN05421740_101599"/>
<reference evidence="6" key="1">
    <citation type="submission" date="2016-10" db="EMBL/GenBank/DDBJ databases">
        <authorList>
            <person name="Varghese N."/>
            <person name="Submissions S."/>
        </authorList>
    </citation>
    <scope>NUCLEOTIDE SEQUENCE [LARGE SCALE GENOMIC DNA]</scope>
    <source>
        <strain evidence="6">Jip14</strain>
    </source>
</reference>
<dbReference type="AlphaFoldDB" id="A0A1H7GE06"/>
<feature type="domain" description="PPIase cyclophilin-type" evidence="4">
    <location>
        <begin position="51"/>
        <end position="170"/>
    </location>
</feature>
<dbReference type="InterPro" id="IPR002130">
    <property type="entry name" value="Cyclophilin-type_PPIase_dom"/>
</dbReference>
<keyword evidence="3" id="KW-0413">Isomerase</keyword>
<dbReference type="GO" id="GO:0016740">
    <property type="term" value="F:transferase activity"/>
    <property type="evidence" value="ECO:0007669"/>
    <property type="project" value="UniProtKB-KW"/>
</dbReference>
<dbReference type="PROSITE" id="PS50072">
    <property type="entry name" value="CSA_PPIASE_2"/>
    <property type="match status" value="1"/>
</dbReference>
<keyword evidence="6" id="KW-1185">Reference proteome</keyword>
<dbReference type="Proteomes" id="UP000198916">
    <property type="component" value="Unassembled WGS sequence"/>
</dbReference>
<sequence length="217" mass="24230">MRSIGGMPKFFAVLAAVSLSCGDGRLLNPTHAVFNTPAPETFNVMLETSKGDILLELRREWAPHGVDRFYNLVRHGYYEQAAVFRVREGTWAQFGIAGNPKVAQAWRTQTIPDDPRKLSNTRGTVAYAFKDPNGRTAQVFINLTDNRSTHDEEPFVPFAKVVDGMEVADAWYAGYGEASGGGIRAGKQDSVFAYGNDYLMRKFSKLDYILRARIVKQ</sequence>
<dbReference type="InterPro" id="IPR029000">
    <property type="entry name" value="Cyclophilin-like_dom_sf"/>
</dbReference>
<evidence type="ECO:0000256" key="2">
    <source>
        <dbReference type="ARBA" id="ARBA00023110"/>
    </source>
</evidence>
<accession>A0A1H7GE06</accession>
<dbReference type="PROSITE" id="PS51257">
    <property type="entry name" value="PROKAR_LIPOPROTEIN"/>
    <property type="match status" value="1"/>
</dbReference>
<evidence type="ECO:0000256" key="3">
    <source>
        <dbReference type="ARBA" id="ARBA00023235"/>
    </source>
</evidence>
<gene>
    <name evidence="5" type="ORF">SAMN05421740_101599</name>
</gene>
<dbReference type="Gene3D" id="2.40.100.10">
    <property type="entry name" value="Cyclophilin-like"/>
    <property type="match status" value="1"/>
</dbReference>
<dbReference type="SUPFAM" id="SSF50891">
    <property type="entry name" value="Cyclophilin-like"/>
    <property type="match status" value="1"/>
</dbReference>
<evidence type="ECO:0000256" key="1">
    <source>
        <dbReference type="ARBA" id="ARBA00013194"/>
    </source>
</evidence>
<dbReference type="EC" id="5.2.1.8" evidence="1"/>